<feature type="compositionally biased region" description="Basic and acidic residues" evidence="1">
    <location>
        <begin position="37"/>
        <end position="53"/>
    </location>
</feature>
<sequence length="81" mass="9193">MSSPYFVTLFLSFSSVLHCLCFSEKGKLFDLKTKEMRKGGRRYDGGKEKRNKDGEDEDDESGDIGYGQKLSAEDEESNILE</sequence>
<evidence type="ECO:0000256" key="1">
    <source>
        <dbReference type="SAM" id="MobiDB-lite"/>
    </source>
</evidence>
<keyword evidence="4" id="KW-1185">Reference proteome</keyword>
<organism evidence="3 4">
    <name type="scientific">Sphenostylis stenocarpa</name>
    <dbReference type="NCBI Taxonomy" id="92480"/>
    <lineage>
        <taxon>Eukaryota</taxon>
        <taxon>Viridiplantae</taxon>
        <taxon>Streptophyta</taxon>
        <taxon>Embryophyta</taxon>
        <taxon>Tracheophyta</taxon>
        <taxon>Spermatophyta</taxon>
        <taxon>Magnoliopsida</taxon>
        <taxon>eudicotyledons</taxon>
        <taxon>Gunneridae</taxon>
        <taxon>Pentapetalae</taxon>
        <taxon>rosids</taxon>
        <taxon>fabids</taxon>
        <taxon>Fabales</taxon>
        <taxon>Fabaceae</taxon>
        <taxon>Papilionoideae</taxon>
        <taxon>50 kb inversion clade</taxon>
        <taxon>NPAAA clade</taxon>
        <taxon>indigoferoid/millettioid clade</taxon>
        <taxon>Phaseoleae</taxon>
        <taxon>Sphenostylis</taxon>
    </lineage>
</organism>
<dbReference type="Proteomes" id="UP001189624">
    <property type="component" value="Chromosome 10"/>
</dbReference>
<dbReference type="AlphaFoldDB" id="A0AA86W302"/>
<protein>
    <submittedName>
        <fullName evidence="3">Uncharacterized protein</fullName>
    </submittedName>
</protein>
<feature type="signal peptide" evidence="2">
    <location>
        <begin position="1"/>
        <end position="19"/>
    </location>
</feature>
<dbReference type="EMBL" id="OY731407">
    <property type="protein sequence ID" value="CAJ1977467.1"/>
    <property type="molecule type" value="Genomic_DNA"/>
</dbReference>
<reference evidence="3" key="1">
    <citation type="submission" date="2023-10" db="EMBL/GenBank/DDBJ databases">
        <authorList>
            <person name="Domelevo Entfellner J.-B."/>
        </authorList>
    </citation>
    <scope>NUCLEOTIDE SEQUENCE</scope>
</reference>
<keyword evidence="2" id="KW-0732">Signal</keyword>
<dbReference type="Gramene" id="rna-AYBTSS11_LOCUS29632">
    <property type="protein sequence ID" value="CAJ1977467.1"/>
    <property type="gene ID" value="gene-AYBTSS11_LOCUS29632"/>
</dbReference>
<accession>A0AA86W302</accession>
<proteinExistence type="predicted"/>
<gene>
    <name evidence="3" type="ORF">AYBTSS11_LOCUS29632</name>
</gene>
<feature type="region of interest" description="Disordered" evidence="1">
    <location>
        <begin position="37"/>
        <end position="81"/>
    </location>
</feature>
<evidence type="ECO:0000256" key="2">
    <source>
        <dbReference type="SAM" id="SignalP"/>
    </source>
</evidence>
<feature type="chain" id="PRO_5041665045" evidence="2">
    <location>
        <begin position="20"/>
        <end position="81"/>
    </location>
</feature>
<evidence type="ECO:0000313" key="4">
    <source>
        <dbReference type="Proteomes" id="UP001189624"/>
    </source>
</evidence>
<name>A0AA86W302_9FABA</name>
<evidence type="ECO:0000313" key="3">
    <source>
        <dbReference type="EMBL" id="CAJ1977467.1"/>
    </source>
</evidence>